<evidence type="ECO:0000313" key="2">
    <source>
        <dbReference type="Proteomes" id="UP000010816"/>
    </source>
</evidence>
<organism evidence="1 2">
    <name type="scientific">Thioflavicoccus mobilis 8321</name>
    <dbReference type="NCBI Taxonomy" id="765912"/>
    <lineage>
        <taxon>Bacteria</taxon>
        <taxon>Pseudomonadati</taxon>
        <taxon>Pseudomonadota</taxon>
        <taxon>Gammaproteobacteria</taxon>
        <taxon>Chromatiales</taxon>
        <taxon>Chromatiaceae</taxon>
        <taxon>Thioflavicoccus</taxon>
    </lineage>
</organism>
<reference evidence="1 2" key="1">
    <citation type="submission" date="2011-09" db="EMBL/GenBank/DDBJ databases">
        <title>Complete sequence of chromosome of Thioflavicoccus mobilis 8321.</title>
        <authorList>
            <consortium name="US DOE Joint Genome Institute"/>
            <person name="Lucas S."/>
            <person name="Han J."/>
            <person name="Lapidus A."/>
            <person name="Cheng J.-F."/>
            <person name="Goodwin L."/>
            <person name="Pitluck S."/>
            <person name="Peters L."/>
            <person name="Ovchinnikova G."/>
            <person name="Lu M."/>
            <person name="Detter J.C."/>
            <person name="Han C."/>
            <person name="Tapia R."/>
            <person name="Land M."/>
            <person name="Hauser L."/>
            <person name="Kyrpides N."/>
            <person name="Ivanova N."/>
            <person name="Pagani I."/>
            <person name="Vogl K."/>
            <person name="Liu Z."/>
            <person name="Imhoff J."/>
            <person name="Thiel V."/>
            <person name="Frigaard N.-U."/>
            <person name="Bryant D."/>
            <person name="Woyke T."/>
        </authorList>
    </citation>
    <scope>NUCLEOTIDE SEQUENCE [LARGE SCALE GENOMIC DNA]</scope>
    <source>
        <strain evidence="1 2">8321</strain>
    </source>
</reference>
<gene>
    <name evidence="1" type="ORF">Thimo_2273</name>
</gene>
<accession>L0GW95</accession>
<keyword evidence="2" id="KW-1185">Reference proteome</keyword>
<name>L0GW95_9GAMM</name>
<dbReference type="eggNOG" id="COG1512">
    <property type="taxonomic scope" value="Bacteria"/>
</dbReference>
<protein>
    <submittedName>
        <fullName evidence="1">Uncharacterized protein</fullName>
    </submittedName>
</protein>
<evidence type="ECO:0000313" key="1">
    <source>
        <dbReference type="EMBL" id="AGA91018.1"/>
    </source>
</evidence>
<sequence>MVQYFRGGAVGGGILAMTEMFVDRAQQAERREEFDPANLGAMRNTGVGARTATAIGEGYESPAEGVDVVPSHAQLGRVEVYEALLRAYLAGVTDVDPDMFTKESQRIFASSMPSAAAVRNMGKLWSRCRVHSVRVKDDYAVVAFELDETCRCPPKLLQREDGKWKFDLPAIRHMFLNDFENRWMMRDDDTSPYRFAFRDWRFRRSTGSVEDIPLLWPLQEGAADR</sequence>
<dbReference type="Proteomes" id="UP000010816">
    <property type="component" value="Chromosome"/>
</dbReference>
<dbReference type="AlphaFoldDB" id="L0GW95"/>
<dbReference type="HOGENOM" id="CLU_1229428_0_0_6"/>
<dbReference type="STRING" id="765912.Thimo_2273"/>
<dbReference type="EMBL" id="CP003051">
    <property type="protein sequence ID" value="AGA91018.1"/>
    <property type="molecule type" value="Genomic_DNA"/>
</dbReference>
<dbReference type="KEGG" id="tmb:Thimo_2273"/>
<proteinExistence type="predicted"/>